<evidence type="ECO:0000256" key="9">
    <source>
        <dbReference type="ARBA" id="ARBA00023239"/>
    </source>
</evidence>
<comment type="cofactor">
    <cofactor evidence="2 11">
        <name>Ca(2+)</name>
        <dbReference type="ChEBI" id="CHEBI:29108"/>
    </cofactor>
</comment>
<evidence type="ECO:0000256" key="1">
    <source>
        <dbReference type="ARBA" id="ARBA00000695"/>
    </source>
</evidence>
<comment type="caution">
    <text evidence="12">The sequence shown here is derived from an EMBL/GenBank/DDBJ whole genome shotgun (WGS) entry which is preliminary data.</text>
</comment>
<dbReference type="GO" id="GO:0005576">
    <property type="term" value="C:extracellular region"/>
    <property type="evidence" value="ECO:0007669"/>
    <property type="project" value="UniProtKB-SubCell"/>
</dbReference>
<comment type="subcellular location">
    <subcellularLocation>
        <location evidence="3 11">Secreted</location>
    </subcellularLocation>
</comment>
<evidence type="ECO:0000256" key="10">
    <source>
        <dbReference type="ARBA" id="ARBA00025679"/>
    </source>
</evidence>
<dbReference type="InterPro" id="IPR011050">
    <property type="entry name" value="Pectin_lyase_fold/virulence"/>
</dbReference>
<feature type="chain" id="PRO_5025096707" description="Pectate lyase" evidence="11">
    <location>
        <begin position="23"/>
        <end position="109"/>
    </location>
</feature>
<dbReference type="OrthoDB" id="3216950at2759"/>
<keyword evidence="9 11" id="KW-0456">Lyase</keyword>
<dbReference type="Proteomes" id="UP000383932">
    <property type="component" value="Unassembled WGS sequence"/>
</dbReference>
<evidence type="ECO:0000256" key="4">
    <source>
        <dbReference type="ARBA" id="ARBA00006463"/>
    </source>
</evidence>
<gene>
    <name evidence="12" type="ORF">CTheo_4370</name>
</gene>
<name>A0A5N5QK91_9AGAM</name>
<evidence type="ECO:0000313" key="13">
    <source>
        <dbReference type="Proteomes" id="UP000383932"/>
    </source>
</evidence>
<dbReference type="GO" id="GO:0030570">
    <property type="term" value="F:pectate lyase activity"/>
    <property type="evidence" value="ECO:0007669"/>
    <property type="project" value="UniProtKB-UniRule"/>
</dbReference>
<evidence type="ECO:0000256" key="6">
    <source>
        <dbReference type="ARBA" id="ARBA00022525"/>
    </source>
</evidence>
<keyword evidence="13" id="KW-1185">Reference proteome</keyword>
<evidence type="ECO:0000256" key="8">
    <source>
        <dbReference type="ARBA" id="ARBA00022837"/>
    </source>
</evidence>
<sequence>MLAVPYVALAALAASLFGSTTAAPSPTTQEHVDEFVRRDADAPTFVKRAASCTFPTPPKTSSLSAPITVTGTFDGGNVRFDRGSGACNGQAEGGDSDAVFLIQSGGTLQ</sequence>
<evidence type="ECO:0000256" key="5">
    <source>
        <dbReference type="ARBA" id="ARBA00012272"/>
    </source>
</evidence>
<dbReference type="SUPFAM" id="SSF51126">
    <property type="entry name" value="Pectin lyase-like"/>
    <property type="match status" value="1"/>
</dbReference>
<evidence type="ECO:0000256" key="3">
    <source>
        <dbReference type="ARBA" id="ARBA00004613"/>
    </source>
</evidence>
<comment type="catalytic activity">
    <reaction evidence="1 11">
        <text>Eliminative cleavage of (1-&gt;4)-alpha-D-galacturonan to give oligosaccharides with 4-deoxy-alpha-D-galact-4-enuronosyl groups at their non-reducing ends.</text>
        <dbReference type="EC" id="4.2.2.2"/>
    </reaction>
</comment>
<accession>A0A5N5QK91</accession>
<feature type="signal peptide" evidence="11">
    <location>
        <begin position="1"/>
        <end position="22"/>
    </location>
</feature>
<dbReference type="Gene3D" id="2.160.20.10">
    <property type="entry name" value="Single-stranded right-handed beta-helix, Pectin lyase-like"/>
    <property type="match status" value="1"/>
</dbReference>
<evidence type="ECO:0000256" key="7">
    <source>
        <dbReference type="ARBA" id="ARBA00022729"/>
    </source>
</evidence>
<organism evidence="12 13">
    <name type="scientific">Ceratobasidium theobromae</name>
    <dbReference type="NCBI Taxonomy" id="1582974"/>
    <lineage>
        <taxon>Eukaryota</taxon>
        <taxon>Fungi</taxon>
        <taxon>Dikarya</taxon>
        <taxon>Basidiomycota</taxon>
        <taxon>Agaricomycotina</taxon>
        <taxon>Agaricomycetes</taxon>
        <taxon>Cantharellales</taxon>
        <taxon>Ceratobasidiaceae</taxon>
        <taxon>Ceratobasidium</taxon>
    </lineage>
</organism>
<evidence type="ECO:0000256" key="2">
    <source>
        <dbReference type="ARBA" id="ARBA00001913"/>
    </source>
</evidence>
<dbReference type="InterPro" id="IPR004898">
    <property type="entry name" value="Pectate_lyase_PlyH/PlyE-like"/>
</dbReference>
<dbReference type="EC" id="4.2.2.2" evidence="5 11"/>
<dbReference type="Pfam" id="PF03211">
    <property type="entry name" value="Pectate_lyase"/>
    <property type="match status" value="1"/>
</dbReference>
<comment type="similarity">
    <text evidence="4 11">Belongs to the polysaccharide lyase 3 family.</text>
</comment>
<proteinExistence type="inferred from homology"/>
<keyword evidence="8 11" id="KW-0106">Calcium</keyword>
<dbReference type="AlphaFoldDB" id="A0A5N5QK91"/>
<dbReference type="InterPro" id="IPR012334">
    <property type="entry name" value="Pectin_lyas_fold"/>
</dbReference>
<dbReference type="EMBL" id="SSOP01000074">
    <property type="protein sequence ID" value="KAB5592162.1"/>
    <property type="molecule type" value="Genomic_DNA"/>
</dbReference>
<protein>
    <recommendedName>
        <fullName evidence="5 11">Pectate lyase</fullName>
        <ecNumber evidence="5 11">4.2.2.2</ecNumber>
    </recommendedName>
</protein>
<keyword evidence="7 11" id="KW-0732">Signal</keyword>
<evidence type="ECO:0000256" key="11">
    <source>
        <dbReference type="RuleBase" id="RU367009"/>
    </source>
</evidence>
<reference evidence="12 13" key="1">
    <citation type="journal article" date="2019" name="Fungal Biol. Biotechnol.">
        <title>Draft genome sequence of fastidious pathogen Ceratobasidium theobromae, which causes vascular-streak dieback in Theobroma cacao.</title>
        <authorList>
            <person name="Ali S.S."/>
            <person name="Asman A."/>
            <person name="Shao J."/>
            <person name="Firmansyah A.P."/>
            <person name="Susilo A.W."/>
            <person name="Rosmana A."/>
            <person name="McMahon P."/>
            <person name="Junaid M."/>
            <person name="Guest D."/>
            <person name="Kheng T.Y."/>
            <person name="Meinhardt L.W."/>
            <person name="Bailey B.A."/>
        </authorList>
    </citation>
    <scope>NUCLEOTIDE SEQUENCE [LARGE SCALE GENOMIC DNA]</scope>
    <source>
        <strain evidence="12 13">CT2</strain>
    </source>
</reference>
<comment type="function">
    <text evidence="10 11">Pectinolytic enzyme consist of four classes of enzymes: pectin lyase, polygalacturonase, pectin methylesterase and rhamnogalacturonase. Among pectinolytic enzymes, pectin lyase is the most important in depolymerization of pectin, since it cleaves internal glycosidic bonds of highly methylated pectins. Favors pectate, the anion, over pectin, the methyl ester.</text>
</comment>
<evidence type="ECO:0000313" key="12">
    <source>
        <dbReference type="EMBL" id="KAB5592162.1"/>
    </source>
</evidence>
<keyword evidence="6 11" id="KW-0964">Secreted</keyword>